<evidence type="ECO:0000256" key="6">
    <source>
        <dbReference type="ARBA" id="ARBA00023316"/>
    </source>
</evidence>
<keyword evidence="3 8" id="KW-0133">Cell shape</keyword>
<dbReference type="Pfam" id="PF01177">
    <property type="entry name" value="Asp_Glu_race"/>
    <property type="match status" value="1"/>
</dbReference>
<dbReference type="EMBL" id="VBRY01000004">
    <property type="protein sequence ID" value="TLS67825.1"/>
    <property type="molecule type" value="Genomic_DNA"/>
</dbReference>
<dbReference type="PANTHER" id="PTHR21198:SF2">
    <property type="entry name" value="GLUTAMATE RACEMASE"/>
    <property type="match status" value="1"/>
</dbReference>
<sequence>MNQSVGVFDSGVGGLSVLAHIHAQLPDESLIYLADNAYMPYGCKPAEVVLARCLEVADFFHHKQVKALVVACNTATAVAIHALRERSPIPVIGMEPAIKPAVTGSRTGVVGVLATRATVASGKFNGLKAQFDHHVRILVQPCPGLVEQVEKGELMSEKTRLLLLSYLQPLLEQGIDTLVLGCTHYPFLMPLIRQVAGDDIRIIDTGAAIARQLQRQLEAHQLRAGGEGGGAVEFWSSGDCAIVEPVMSQLWHTPVMLRRME</sequence>
<dbReference type="GO" id="GO:0071555">
    <property type="term" value="P:cell wall organization"/>
    <property type="evidence" value="ECO:0007669"/>
    <property type="project" value="UniProtKB-KW"/>
</dbReference>
<evidence type="ECO:0000256" key="5">
    <source>
        <dbReference type="ARBA" id="ARBA00023235"/>
    </source>
</evidence>
<dbReference type="GO" id="GO:0008881">
    <property type="term" value="F:glutamate racemase activity"/>
    <property type="evidence" value="ECO:0007669"/>
    <property type="project" value="UniProtKB-UniRule"/>
</dbReference>
<dbReference type="PANTHER" id="PTHR21198">
    <property type="entry name" value="GLUTAMATE RACEMASE"/>
    <property type="match status" value="1"/>
</dbReference>
<dbReference type="EC" id="5.1.1.3" evidence="2 8"/>
<keyword evidence="4 8" id="KW-0573">Peptidoglycan synthesis</keyword>
<proteinExistence type="inferred from homology"/>
<keyword evidence="6 8" id="KW-0961">Cell wall biogenesis/degradation</keyword>
<dbReference type="UniPathway" id="UPA00219"/>
<feature type="active site" description="Proton donor/acceptor" evidence="8">
    <location>
        <position position="72"/>
    </location>
</feature>
<feature type="binding site" evidence="8">
    <location>
        <begin position="41"/>
        <end position="42"/>
    </location>
    <ligand>
        <name>substrate</name>
    </ligand>
</feature>
<dbReference type="InterPro" id="IPR001920">
    <property type="entry name" value="Asp/Glu_race"/>
</dbReference>
<evidence type="ECO:0000256" key="8">
    <source>
        <dbReference type="HAMAP-Rule" id="MF_00258"/>
    </source>
</evidence>
<reference evidence="9 10" key="1">
    <citation type="journal article" date="2019" name="Appl. Environ. Microbiol.">
        <title>Environmental Evidence and Genomic Insight of Iron-oxidizing Bacteria Preference Towards More Corrosion Resistant Stainless Steel at Higher Salinities.</title>
        <authorList>
            <person name="Garrison C.E."/>
            <person name="Price K.A."/>
            <person name="Field E.K."/>
        </authorList>
    </citation>
    <scope>NUCLEOTIDE SEQUENCE [LARGE SCALE GENOMIC DNA]</scope>
    <source>
        <strain evidence="9 10">P3</strain>
    </source>
</reference>
<organism evidence="9 10">
    <name type="scientific">Mariprofundus erugo</name>
    <dbReference type="NCBI Taxonomy" id="2528639"/>
    <lineage>
        <taxon>Bacteria</taxon>
        <taxon>Pseudomonadati</taxon>
        <taxon>Pseudomonadota</taxon>
        <taxon>Candidatius Mariprofundia</taxon>
        <taxon>Mariprofundales</taxon>
        <taxon>Mariprofundaceae</taxon>
        <taxon>Mariprofundus</taxon>
    </lineage>
</organism>
<evidence type="ECO:0000256" key="1">
    <source>
        <dbReference type="ARBA" id="ARBA00001602"/>
    </source>
</evidence>
<dbReference type="FunFam" id="3.40.50.1860:FF:000002">
    <property type="entry name" value="Glutamate racemase"/>
    <property type="match status" value="1"/>
</dbReference>
<comment type="caution">
    <text evidence="9">The sequence shown here is derived from an EMBL/GenBank/DDBJ whole genome shotgun (WGS) entry which is preliminary data.</text>
</comment>
<keyword evidence="10" id="KW-1185">Reference proteome</keyword>
<accession>A0A5R9GRV6</accession>
<comment type="similarity">
    <text evidence="8">Belongs to the aspartate/glutamate racemases family.</text>
</comment>
<feature type="active site" description="Proton donor/acceptor" evidence="8">
    <location>
        <position position="182"/>
    </location>
</feature>
<dbReference type="Gene3D" id="3.40.50.1860">
    <property type="match status" value="2"/>
</dbReference>
<dbReference type="InterPro" id="IPR015942">
    <property type="entry name" value="Asp/Glu/hydantoin_racemase"/>
</dbReference>
<evidence type="ECO:0000256" key="2">
    <source>
        <dbReference type="ARBA" id="ARBA00013090"/>
    </source>
</evidence>
<dbReference type="HAMAP" id="MF_00258">
    <property type="entry name" value="Glu_racemase"/>
    <property type="match status" value="1"/>
</dbReference>
<dbReference type="GO" id="GO:0008360">
    <property type="term" value="P:regulation of cell shape"/>
    <property type="evidence" value="ECO:0007669"/>
    <property type="project" value="UniProtKB-KW"/>
</dbReference>
<dbReference type="GO" id="GO:0009252">
    <property type="term" value="P:peptidoglycan biosynthetic process"/>
    <property type="evidence" value="ECO:0007669"/>
    <property type="project" value="UniProtKB-UniRule"/>
</dbReference>
<comment type="function">
    <text evidence="8">Provides the (R)-glutamate required for cell wall biosynthesis.</text>
</comment>
<name>A0A5R9GRV6_9PROT</name>
<gene>
    <name evidence="8" type="primary">murI</name>
    <name evidence="9" type="ORF">FEF65_05090</name>
</gene>
<comment type="pathway">
    <text evidence="8">Cell wall biogenesis; peptidoglycan biosynthesis.</text>
</comment>
<dbReference type="AlphaFoldDB" id="A0A5R9GRV6"/>
<dbReference type="RefSeq" id="WP_138238721.1">
    <property type="nucleotide sequence ID" value="NZ_VBRY01000004.1"/>
</dbReference>
<dbReference type="SUPFAM" id="SSF53681">
    <property type="entry name" value="Aspartate/glutamate racemase"/>
    <property type="match status" value="2"/>
</dbReference>
<evidence type="ECO:0000256" key="3">
    <source>
        <dbReference type="ARBA" id="ARBA00022960"/>
    </source>
</evidence>
<feature type="binding site" evidence="8">
    <location>
        <begin position="183"/>
        <end position="184"/>
    </location>
    <ligand>
        <name>substrate</name>
    </ligand>
</feature>
<feature type="binding site" evidence="8">
    <location>
        <begin position="73"/>
        <end position="74"/>
    </location>
    <ligand>
        <name>substrate</name>
    </ligand>
</feature>
<evidence type="ECO:0000313" key="9">
    <source>
        <dbReference type="EMBL" id="TLS67825.1"/>
    </source>
</evidence>
<dbReference type="InterPro" id="IPR004391">
    <property type="entry name" value="Glu_race"/>
</dbReference>
<dbReference type="Proteomes" id="UP000306585">
    <property type="component" value="Unassembled WGS sequence"/>
</dbReference>
<evidence type="ECO:0000256" key="7">
    <source>
        <dbReference type="ARBA" id="ARBA00070053"/>
    </source>
</evidence>
<feature type="binding site" evidence="8">
    <location>
        <begin position="9"/>
        <end position="10"/>
    </location>
    <ligand>
        <name>substrate</name>
    </ligand>
</feature>
<evidence type="ECO:0000256" key="4">
    <source>
        <dbReference type="ARBA" id="ARBA00022984"/>
    </source>
</evidence>
<protein>
    <recommendedName>
        <fullName evidence="7 8">Glutamate racemase</fullName>
        <ecNumber evidence="2 8">5.1.1.3</ecNumber>
    </recommendedName>
</protein>
<comment type="catalytic activity">
    <reaction evidence="1 8">
        <text>L-glutamate = D-glutamate</text>
        <dbReference type="Rhea" id="RHEA:12813"/>
        <dbReference type="ChEBI" id="CHEBI:29985"/>
        <dbReference type="ChEBI" id="CHEBI:29986"/>
        <dbReference type="EC" id="5.1.1.3"/>
    </reaction>
</comment>
<dbReference type="InterPro" id="IPR018187">
    <property type="entry name" value="Asp/Glu_racemase_AS_1"/>
</dbReference>
<evidence type="ECO:0000313" key="10">
    <source>
        <dbReference type="Proteomes" id="UP000306585"/>
    </source>
</evidence>
<dbReference type="NCBIfam" id="TIGR00067">
    <property type="entry name" value="glut_race"/>
    <property type="match status" value="1"/>
</dbReference>
<dbReference type="PROSITE" id="PS00924">
    <property type="entry name" value="ASP_GLU_RACEMASE_2"/>
    <property type="match status" value="1"/>
</dbReference>
<keyword evidence="5 8" id="KW-0413">Isomerase</keyword>
<dbReference type="InterPro" id="IPR033134">
    <property type="entry name" value="Asp/Glu_racemase_AS_2"/>
</dbReference>
<dbReference type="PROSITE" id="PS00923">
    <property type="entry name" value="ASP_GLU_RACEMASE_1"/>
    <property type="match status" value="1"/>
</dbReference>